<dbReference type="Proteomes" id="UP001151760">
    <property type="component" value="Unassembled WGS sequence"/>
</dbReference>
<dbReference type="SUPFAM" id="SSF53098">
    <property type="entry name" value="Ribonuclease H-like"/>
    <property type="match status" value="1"/>
</dbReference>
<dbReference type="InterPro" id="IPR050951">
    <property type="entry name" value="Retrovirus_Pol_polyprotein"/>
</dbReference>
<dbReference type="Pfam" id="PF08284">
    <property type="entry name" value="RVP_2"/>
    <property type="match status" value="1"/>
</dbReference>
<sequence length="682" mass="78844">MTGTFTLNNHFATTLFDSGADYSFASTTFISLFGLEPSDLGFRFEIEIASGKLVEIDKVIKGCKLEIEGHVFDIDLIPFGHGSFDVIIGERPEKKARLLMSAKASDKKQEEIVMVRDFPKVFPDDLSGLPLIQEIVFRIELIPRATPVSKSPYRLAPSELEELSGQLKELQDKGFIRPCSSPRGAPVLFVKKKDGSFRMCIDYRELNRLIVKNRYPLPRIDDLFDQLQGSQFFSKIDLRSGYHQLRVHADDIPKTAFRTRYRHFEFTIMPFGLTNAPAIFMDLMNRVCRPYLDKFVIVFIDDILIYSKTQEEHVANLSGIHVDPSKIETVKNWKALRTTTEVRSFLGLAGYYRRFIENFTKIAKSLTILTQKSKTFDWGEEQELAFQTLKDKLCNAPVLALPDGPDDFVVYYDASRIGLGCVLMQRGKVIAYTSRQLKIHEQNYTTHDLELGAVVFALKIWRHYLYGTKVSLIWTIRVFNISLIELFSDYDCEIRYHPGKANVVADALSRKERENPKRVPLKGEVRTLIMDKAHKLKYSVHPGADKMYYDLRERYWWSGMKKDIAEYEGIAMDFVTKFPRTSSGHDTIWVIVDRLTKFAHFLPMREDYKMERLARLYLNEIVARHGVSISIISDHDSRFTSRFWQSMQVALGTYLDMSMAYHPQTDGQSERTIQTFEDMLRH</sequence>
<evidence type="ECO:0000256" key="3">
    <source>
        <dbReference type="ARBA" id="ARBA00022722"/>
    </source>
</evidence>
<keyword evidence="1" id="KW-0808">Transferase</keyword>
<evidence type="ECO:0000256" key="4">
    <source>
        <dbReference type="ARBA" id="ARBA00022759"/>
    </source>
</evidence>
<dbReference type="Pfam" id="PF17921">
    <property type="entry name" value="Integrase_H2C2"/>
    <property type="match status" value="1"/>
</dbReference>
<evidence type="ECO:0000256" key="1">
    <source>
        <dbReference type="ARBA" id="ARBA00022679"/>
    </source>
</evidence>
<keyword evidence="4" id="KW-0378">Hydrolase</keyword>
<dbReference type="Gene3D" id="3.30.420.10">
    <property type="entry name" value="Ribonuclease H-like superfamily/Ribonuclease H"/>
    <property type="match status" value="1"/>
</dbReference>
<protein>
    <submittedName>
        <fullName evidence="8">Reverse transcriptase domain-containing protein</fullName>
    </submittedName>
</protein>
<feature type="domain" description="Reverse transcriptase" evidence="6">
    <location>
        <begin position="171"/>
        <end position="350"/>
    </location>
</feature>
<dbReference type="GO" id="GO:0003964">
    <property type="term" value="F:RNA-directed DNA polymerase activity"/>
    <property type="evidence" value="ECO:0007669"/>
    <property type="project" value="UniProtKB-KW"/>
</dbReference>
<accession>A0ABQ4XDP6</accession>
<dbReference type="Gene3D" id="3.10.10.10">
    <property type="entry name" value="HIV Type 1 Reverse Transcriptase, subunit A, domain 1"/>
    <property type="match status" value="1"/>
</dbReference>
<dbReference type="Gene3D" id="1.10.340.70">
    <property type="match status" value="1"/>
</dbReference>
<keyword evidence="9" id="KW-1185">Reference proteome</keyword>
<evidence type="ECO:0000256" key="2">
    <source>
        <dbReference type="ARBA" id="ARBA00022695"/>
    </source>
</evidence>
<dbReference type="PROSITE" id="PS50994">
    <property type="entry name" value="INTEGRASE"/>
    <property type="match status" value="1"/>
</dbReference>
<dbReference type="PANTHER" id="PTHR37984">
    <property type="entry name" value="PROTEIN CBG26694"/>
    <property type="match status" value="1"/>
</dbReference>
<proteinExistence type="predicted"/>
<dbReference type="InterPro" id="IPR043128">
    <property type="entry name" value="Rev_trsase/Diguanyl_cyclase"/>
</dbReference>
<dbReference type="InterPro" id="IPR012337">
    <property type="entry name" value="RNaseH-like_sf"/>
</dbReference>
<evidence type="ECO:0000313" key="8">
    <source>
        <dbReference type="EMBL" id="GJS63409.1"/>
    </source>
</evidence>
<dbReference type="Pfam" id="PF17919">
    <property type="entry name" value="RT_RNaseH_2"/>
    <property type="match status" value="1"/>
</dbReference>
<dbReference type="InterPro" id="IPR036397">
    <property type="entry name" value="RNaseH_sf"/>
</dbReference>
<reference evidence="8" key="1">
    <citation type="journal article" date="2022" name="Int. J. Mol. Sci.">
        <title>Draft Genome of Tanacetum Coccineum: Genomic Comparison of Closely Related Tanacetum-Family Plants.</title>
        <authorList>
            <person name="Yamashiro T."/>
            <person name="Shiraishi A."/>
            <person name="Nakayama K."/>
            <person name="Satake H."/>
        </authorList>
    </citation>
    <scope>NUCLEOTIDE SEQUENCE</scope>
</reference>
<evidence type="ECO:0000313" key="9">
    <source>
        <dbReference type="Proteomes" id="UP001151760"/>
    </source>
</evidence>
<comment type="caution">
    <text evidence="8">The sequence shown here is derived from an EMBL/GenBank/DDBJ whole genome shotgun (WGS) entry which is preliminary data.</text>
</comment>
<dbReference type="EMBL" id="BQNB010009429">
    <property type="protein sequence ID" value="GJS63409.1"/>
    <property type="molecule type" value="Genomic_DNA"/>
</dbReference>
<keyword evidence="3" id="KW-0540">Nuclease</keyword>
<dbReference type="Pfam" id="PF00078">
    <property type="entry name" value="RVT_1"/>
    <property type="match status" value="1"/>
</dbReference>
<keyword evidence="4" id="KW-0255">Endonuclease</keyword>
<dbReference type="PROSITE" id="PS50878">
    <property type="entry name" value="RT_POL"/>
    <property type="match status" value="1"/>
</dbReference>
<dbReference type="InterPro" id="IPR043502">
    <property type="entry name" value="DNA/RNA_pol_sf"/>
</dbReference>
<gene>
    <name evidence="8" type="ORF">Tco_0677973</name>
</gene>
<keyword evidence="8" id="KW-0695">RNA-directed DNA polymerase</keyword>
<name>A0ABQ4XDP6_9ASTR</name>
<dbReference type="Gene3D" id="2.40.70.10">
    <property type="entry name" value="Acid Proteases"/>
    <property type="match status" value="1"/>
</dbReference>
<organism evidence="8 9">
    <name type="scientific">Tanacetum coccineum</name>
    <dbReference type="NCBI Taxonomy" id="301880"/>
    <lineage>
        <taxon>Eukaryota</taxon>
        <taxon>Viridiplantae</taxon>
        <taxon>Streptophyta</taxon>
        <taxon>Embryophyta</taxon>
        <taxon>Tracheophyta</taxon>
        <taxon>Spermatophyta</taxon>
        <taxon>Magnoliopsida</taxon>
        <taxon>eudicotyledons</taxon>
        <taxon>Gunneridae</taxon>
        <taxon>Pentapetalae</taxon>
        <taxon>asterids</taxon>
        <taxon>campanulids</taxon>
        <taxon>Asterales</taxon>
        <taxon>Asteraceae</taxon>
        <taxon>Asteroideae</taxon>
        <taxon>Anthemideae</taxon>
        <taxon>Anthemidinae</taxon>
        <taxon>Tanacetum</taxon>
    </lineage>
</organism>
<evidence type="ECO:0000256" key="5">
    <source>
        <dbReference type="ARBA" id="ARBA00023268"/>
    </source>
</evidence>
<dbReference type="InterPro" id="IPR041577">
    <property type="entry name" value="RT_RNaseH_2"/>
</dbReference>
<dbReference type="CDD" id="cd09274">
    <property type="entry name" value="RNase_HI_RT_Ty3"/>
    <property type="match status" value="1"/>
</dbReference>
<keyword evidence="2" id="KW-0548">Nucleotidyltransferase</keyword>
<dbReference type="InterPro" id="IPR041588">
    <property type="entry name" value="Integrase_H2C2"/>
</dbReference>
<evidence type="ECO:0000259" key="6">
    <source>
        <dbReference type="PROSITE" id="PS50878"/>
    </source>
</evidence>
<dbReference type="InterPro" id="IPR021109">
    <property type="entry name" value="Peptidase_aspartic_dom_sf"/>
</dbReference>
<dbReference type="CDD" id="cd00303">
    <property type="entry name" value="retropepsin_like"/>
    <property type="match status" value="1"/>
</dbReference>
<dbReference type="PANTHER" id="PTHR37984:SF5">
    <property type="entry name" value="PROTEIN NYNRIN-LIKE"/>
    <property type="match status" value="1"/>
</dbReference>
<dbReference type="InterPro" id="IPR000477">
    <property type="entry name" value="RT_dom"/>
</dbReference>
<dbReference type="InterPro" id="IPR001584">
    <property type="entry name" value="Integrase_cat-core"/>
</dbReference>
<evidence type="ECO:0000259" key="7">
    <source>
        <dbReference type="PROSITE" id="PS50994"/>
    </source>
</evidence>
<reference evidence="8" key="2">
    <citation type="submission" date="2022-01" db="EMBL/GenBank/DDBJ databases">
        <authorList>
            <person name="Yamashiro T."/>
            <person name="Shiraishi A."/>
            <person name="Satake H."/>
            <person name="Nakayama K."/>
        </authorList>
    </citation>
    <scope>NUCLEOTIDE SEQUENCE</scope>
</reference>
<keyword evidence="5" id="KW-0511">Multifunctional enzyme</keyword>
<dbReference type="Gene3D" id="3.30.70.270">
    <property type="match status" value="2"/>
</dbReference>
<dbReference type="SUPFAM" id="SSF56672">
    <property type="entry name" value="DNA/RNA polymerases"/>
    <property type="match status" value="1"/>
</dbReference>
<feature type="domain" description="Integrase catalytic" evidence="7">
    <location>
        <begin position="562"/>
        <end position="682"/>
    </location>
</feature>
<dbReference type="CDD" id="cd01647">
    <property type="entry name" value="RT_LTR"/>
    <property type="match status" value="1"/>
</dbReference>